<accession>A0ABR2H401</accession>
<feature type="compositionally biased region" description="Low complexity" evidence="1">
    <location>
        <begin position="671"/>
        <end position="681"/>
    </location>
</feature>
<gene>
    <name evidence="4" type="ORF">M9Y10_027769</name>
</gene>
<dbReference type="PROSITE" id="PS51468">
    <property type="entry name" value="VIT"/>
    <property type="match status" value="1"/>
</dbReference>
<dbReference type="PROSITE" id="PS50234">
    <property type="entry name" value="VWFA"/>
    <property type="match status" value="1"/>
</dbReference>
<evidence type="ECO:0000313" key="4">
    <source>
        <dbReference type="EMBL" id="KAK8840937.1"/>
    </source>
</evidence>
<proteinExistence type="predicted"/>
<feature type="region of interest" description="Disordered" evidence="1">
    <location>
        <begin position="644"/>
        <end position="681"/>
    </location>
</feature>
<protein>
    <submittedName>
        <fullName evidence="4">von Willebrand factor A domain-containing protein 5A</fullName>
    </submittedName>
</protein>
<organism evidence="4 5">
    <name type="scientific">Tritrichomonas musculus</name>
    <dbReference type="NCBI Taxonomy" id="1915356"/>
    <lineage>
        <taxon>Eukaryota</taxon>
        <taxon>Metamonada</taxon>
        <taxon>Parabasalia</taxon>
        <taxon>Tritrichomonadida</taxon>
        <taxon>Tritrichomonadidae</taxon>
        <taxon>Tritrichomonas</taxon>
    </lineage>
</organism>
<sequence length="783" mass="87596">MTYGTCCILNNDNQRCMEIESVQINGFQRGLLVNFEIIQSFIHHEKEAKEVSYMFPNDLKICIYDTTFIIGDEIIKPQIKSKIEAQKTYEEAVETGHTAIFGSNINDSLTLFKLGNVQPNISCKVILKIAFSGQLTTEKTFYIKFPIDVYTPSGSKNCLDSISSNFSFKLQCDIEKVSKLTSNVRNYNFDDTTKMFSIEDRIENNDNEKSIIITIETKEQIKSSAFLTQTNQVNFDGCAITITPNLPKTDEVNSEFIFVVDCSGSMYGSSIQKASECLEFFIKSLVPNSFFNVVRFGSHYEKLFKESVAYNDKTAEKAVKFAQKLEADLGGTDIFNPLNDIFKEANKHGQRQIFVMTDGEVFNAGQVLNLVSCNSKNNRCFSIGIGRGCDAGLVEGIAEESNGKSDFVQEGDSISDKVIPQLQSSFQTEVTSVEIHVENDDKFEVSPFPIRPINPSGSSVIYLRRKRDSKDDENAFNKGILVTGTYGKQSIEIPIEDISSLPEVEEDQSGCSGGQNIGKCILPLFAFNQLRRYERMADLSNEDISKAVELSISSGVLCKYTGFVGISETHNPGRFDNAINHLNQAIAAGQDSMLALLDQDRQRITSANSSFSAVNSDACKVGFKKSRPIRGFFRTIYDAIFGSKNDPEPAPPPCNETYKEELEPYSSSPVNDNDNNNNNNNDDNMLILLTRFQKADGYWENLEKVQSLAGIKIDHIDEIKINDKDIEIKCIATIIAVATLRVKYENKKNSWVLIEAKALTWLKKILGDQIDIEKVISKIESLL</sequence>
<dbReference type="Pfam" id="PF13768">
    <property type="entry name" value="VWA_3"/>
    <property type="match status" value="1"/>
</dbReference>
<dbReference type="SUPFAM" id="SSF53300">
    <property type="entry name" value="vWA-like"/>
    <property type="match status" value="1"/>
</dbReference>
<name>A0ABR2H401_9EUKA</name>
<feature type="domain" description="VIT" evidence="3">
    <location>
        <begin position="3"/>
        <end position="131"/>
    </location>
</feature>
<evidence type="ECO:0000259" key="3">
    <source>
        <dbReference type="PROSITE" id="PS51468"/>
    </source>
</evidence>
<dbReference type="PANTHER" id="PTHR45737:SF6">
    <property type="entry name" value="VON WILLEBRAND FACTOR A DOMAIN-CONTAINING PROTEIN 5A"/>
    <property type="match status" value="1"/>
</dbReference>
<feature type="domain" description="VWFA" evidence="2">
    <location>
        <begin position="255"/>
        <end position="422"/>
    </location>
</feature>
<dbReference type="PANTHER" id="PTHR45737">
    <property type="entry name" value="VON WILLEBRAND FACTOR A DOMAIN-CONTAINING PROTEIN 5A"/>
    <property type="match status" value="1"/>
</dbReference>
<reference evidence="4 5" key="1">
    <citation type="submission" date="2024-04" db="EMBL/GenBank/DDBJ databases">
        <title>Tritrichomonas musculus Genome.</title>
        <authorList>
            <person name="Alves-Ferreira E."/>
            <person name="Grigg M."/>
            <person name="Lorenzi H."/>
            <person name="Galac M."/>
        </authorList>
    </citation>
    <scope>NUCLEOTIDE SEQUENCE [LARGE SCALE GENOMIC DNA]</scope>
    <source>
        <strain evidence="4 5">EAF2021</strain>
    </source>
</reference>
<dbReference type="InterPro" id="IPR002035">
    <property type="entry name" value="VWF_A"/>
</dbReference>
<evidence type="ECO:0000259" key="2">
    <source>
        <dbReference type="PROSITE" id="PS50234"/>
    </source>
</evidence>
<dbReference type="Gene3D" id="3.40.50.410">
    <property type="entry name" value="von Willebrand factor, type A domain"/>
    <property type="match status" value="1"/>
</dbReference>
<dbReference type="Pfam" id="PF08487">
    <property type="entry name" value="VIT"/>
    <property type="match status" value="1"/>
</dbReference>
<dbReference type="SMART" id="SM00327">
    <property type="entry name" value="VWA"/>
    <property type="match status" value="1"/>
</dbReference>
<dbReference type="EMBL" id="JAPFFF010000043">
    <property type="protein sequence ID" value="KAK8840937.1"/>
    <property type="molecule type" value="Genomic_DNA"/>
</dbReference>
<dbReference type="InterPro" id="IPR036465">
    <property type="entry name" value="vWFA_dom_sf"/>
</dbReference>
<dbReference type="Proteomes" id="UP001470230">
    <property type="component" value="Unassembled WGS sequence"/>
</dbReference>
<dbReference type="InterPro" id="IPR013694">
    <property type="entry name" value="VIT"/>
</dbReference>
<keyword evidence="5" id="KW-1185">Reference proteome</keyword>
<evidence type="ECO:0000256" key="1">
    <source>
        <dbReference type="SAM" id="MobiDB-lite"/>
    </source>
</evidence>
<comment type="caution">
    <text evidence="4">The sequence shown here is derived from an EMBL/GenBank/DDBJ whole genome shotgun (WGS) entry which is preliminary data.</text>
</comment>
<evidence type="ECO:0000313" key="5">
    <source>
        <dbReference type="Proteomes" id="UP001470230"/>
    </source>
</evidence>